<dbReference type="Gene3D" id="3.40.1090.10">
    <property type="entry name" value="Cytosolic phospholipase A2 catalytic domain"/>
    <property type="match status" value="1"/>
</dbReference>
<accession>A0A8K0PKA5</accession>
<organism evidence="2 3">
    <name type="scientific">Elsinoe batatas</name>
    <dbReference type="NCBI Taxonomy" id="2601811"/>
    <lineage>
        <taxon>Eukaryota</taxon>
        <taxon>Fungi</taxon>
        <taxon>Dikarya</taxon>
        <taxon>Ascomycota</taxon>
        <taxon>Pezizomycotina</taxon>
        <taxon>Dothideomycetes</taxon>
        <taxon>Dothideomycetidae</taxon>
        <taxon>Myriangiales</taxon>
        <taxon>Elsinoaceae</taxon>
        <taxon>Elsinoe</taxon>
    </lineage>
</organism>
<dbReference type="InterPro" id="IPR016035">
    <property type="entry name" value="Acyl_Trfase/lysoPLipase"/>
</dbReference>
<name>A0A8K0PKA5_9PEZI</name>
<dbReference type="OrthoDB" id="1658288at2759"/>
<dbReference type="Proteomes" id="UP000809789">
    <property type="component" value="Unassembled WGS sequence"/>
</dbReference>
<evidence type="ECO:0008006" key="4">
    <source>
        <dbReference type="Google" id="ProtNLM"/>
    </source>
</evidence>
<sequence>MSEGERPEQYYAGSAPSAAQDQSPVLPGLVVPRDRGIRILSIDAIMPGPSLLDALQQVMREISPRKPCDFFDIIGGISAGGVLAVMLGRLQMSTFDCRRTLQEVAGRPLFTWDDFPNINVRTLLSRSGIDMEATFATTEHTSQCRTIIHAFTDSKQELVSYADWQREKKSYSPPSKDHLPWFQTRDDDRCIREAAVLTLKAERVMFPQHFSWNDLFPVRSWRDKINQRYRPSVNVPYTFRNEYNSVERICAEVLDALPGAVEQDRQPLVVMSLGDLERDRRVAQAIEHRLNSPLSGVLYHRLLVNSKEEQRRAIIQRWAQSLEAR</sequence>
<proteinExistence type="predicted"/>
<evidence type="ECO:0000313" key="2">
    <source>
        <dbReference type="EMBL" id="KAG8628634.1"/>
    </source>
</evidence>
<dbReference type="AlphaFoldDB" id="A0A8K0PKA5"/>
<dbReference type="EMBL" id="JAESVG020000003">
    <property type="protein sequence ID" value="KAG8628634.1"/>
    <property type="molecule type" value="Genomic_DNA"/>
</dbReference>
<gene>
    <name evidence="2" type="ORF">KVT40_002499</name>
</gene>
<reference evidence="2" key="1">
    <citation type="submission" date="2021-07" db="EMBL/GenBank/DDBJ databases">
        <title>Elsinoe batatas strain:CRI-CJ2 Genome sequencing and assembly.</title>
        <authorList>
            <person name="Huang L."/>
        </authorList>
    </citation>
    <scope>NUCLEOTIDE SEQUENCE</scope>
    <source>
        <strain evidence="2">CRI-CJ2</strain>
    </source>
</reference>
<protein>
    <recommendedName>
        <fullName evidence="4">PNPLA domain-containing protein</fullName>
    </recommendedName>
</protein>
<keyword evidence="3" id="KW-1185">Reference proteome</keyword>
<evidence type="ECO:0000313" key="3">
    <source>
        <dbReference type="Proteomes" id="UP000809789"/>
    </source>
</evidence>
<evidence type="ECO:0000256" key="1">
    <source>
        <dbReference type="SAM" id="MobiDB-lite"/>
    </source>
</evidence>
<dbReference type="SUPFAM" id="SSF52151">
    <property type="entry name" value="FabD/lysophospholipase-like"/>
    <property type="match status" value="1"/>
</dbReference>
<comment type="caution">
    <text evidence="2">The sequence shown here is derived from an EMBL/GenBank/DDBJ whole genome shotgun (WGS) entry which is preliminary data.</text>
</comment>
<feature type="region of interest" description="Disordered" evidence="1">
    <location>
        <begin position="1"/>
        <end position="25"/>
    </location>
</feature>